<proteinExistence type="inferred from homology"/>
<evidence type="ECO:0000256" key="2">
    <source>
        <dbReference type="SAM" id="Coils"/>
    </source>
</evidence>
<reference evidence="3 4" key="1">
    <citation type="submission" date="2020-03" db="EMBL/GenBank/DDBJ databases">
        <title>FDA dAtabase for Regulatory Grade micrObial Sequences (FDA-ARGOS): Supporting development and validation of Infectious Disease Dx tests.</title>
        <authorList>
            <person name="Campos J."/>
            <person name="Goldberg B."/>
            <person name="Tallon L."/>
            <person name="Sadzewicz L."/>
            <person name="Vavikolanu K."/>
            <person name="Mehta A."/>
            <person name="Aluvathingal J."/>
            <person name="Nadendla S."/>
            <person name="Nandy P."/>
            <person name="Geyer C."/>
            <person name="Yan Y."/>
            <person name="Sichtig H."/>
        </authorList>
    </citation>
    <scope>NUCLEOTIDE SEQUENCE [LARGE SCALE GENOMIC DNA]</scope>
    <source>
        <strain evidence="3 4">FDAARGOS_656</strain>
    </source>
</reference>
<dbReference type="Gene3D" id="3.40.50.720">
    <property type="entry name" value="NAD(P)-binding Rossmann-like Domain"/>
    <property type="match status" value="2"/>
</dbReference>
<dbReference type="PANTHER" id="PTHR13812">
    <property type="entry name" value="KETIMINE REDUCTASE MU-CRYSTALLIN"/>
    <property type="match status" value="1"/>
</dbReference>
<dbReference type="InterPro" id="IPR036291">
    <property type="entry name" value="NAD(P)-bd_dom_sf"/>
</dbReference>
<evidence type="ECO:0000313" key="3">
    <source>
        <dbReference type="EMBL" id="KAF6062835.1"/>
    </source>
</evidence>
<sequence length="325" mass="35466">MKVISDQAVTEFLNKTLSKESILDAFQPTLLKSLTTYSQDSDHIVPPRTVQPSNNPNSDTTHIYMPCISPDEVGLKVISGGPGNNSKGLGFQGCVLIMDEITGQLKAVINANNLTAFRTALASSLGLTKLIAPSNANILPELSAFGVGLQAYWHIKLALLLYEGKIKEVNILNRTLKNAETLADRLSKEFKNVKFNSFSYQDELSGFIPHVQNSSIIFGCTPATSPIIKKEYLNTNPEVPKFISLLGLDSKEHTLHEAGELIQAEFDETQLIEIHELCADFDATVTDEITGITVQKIVGLSIMDLSIGKMISNEIGNNAVVVDDF</sequence>
<dbReference type="InterPro" id="IPR003462">
    <property type="entry name" value="ODC_Mu_crystall"/>
</dbReference>
<dbReference type="GO" id="GO:0005737">
    <property type="term" value="C:cytoplasm"/>
    <property type="evidence" value="ECO:0007669"/>
    <property type="project" value="TreeGrafter"/>
</dbReference>
<dbReference type="Gene3D" id="3.30.1780.10">
    <property type="entry name" value="ornithine cyclodeaminase, domain 1"/>
    <property type="match status" value="2"/>
</dbReference>
<protein>
    <submittedName>
        <fullName evidence="3">Ornithine cyclodeaminase/mu-crystallin family protein</fullName>
    </submittedName>
</protein>
<organism evidence="3 4">
    <name type="scientific">Candida albicans</name>
    <name type="common">Yeast</name>
    <dbReference type="NCBI Taxonomy" id="5476"/>
    <lineage>
        <taxon>Eukaryota</taxon>
        <taxon>Fungi</taxon>
        <taxon>Dikarya</taxon>
        <taxon>Ascomycota</taxon>
        <taxon>Saccharomycotina</taxon>
        <taxon>Pichiomycetes</taxon>
        <taxon>Debaryomycetaceae</taxon>
        <taxon>Candida/Lodderomyces clade</taxon>
        <taxon>Candida</taxon>
    </lineage>
</organism>
<dbReference type="SUPFAM" id="SSF51735">
    <property type="entry name" value="NAD(P)-binding Rossmann-fold domains"/>
    <property type="match status" value="1"/>
</dbReference>
<name>A0A8H6BT00_CANAX</name>
<gene>
    <name evidence="3" type="ORF">FOB64_005877</name>
</gene>
<keyword evidence="2" id="KW-0175">Coiled coil</keyword>
<dbReference type="PANTHER" id="PTHR13812:SF19">
    <property type="entry name" value="KETIMINE REDUCTASE MU-CRYSTALLIN"/>
    <property type="match status" value="1"/>
</dbReference>
<evidence type="ECO:0000313" key="4">
    <source>
        <dbReference type="Proteomes" id="UP000536275"/>
    </source>
</evidence>
<feature type="coiled-coil region" evidence="2">
    <location>
        <begin position="169"/>
        <end position="196"/>
    </location>
</feature>
<dbReference type="EMBL" id="JABWAD010000061">
    <property type="protein sequence ID" value="KAF6062835.1"/>
    <property type="molecule type" value="Genomic_DNA"/>
</dbReference>
<comment type="caution">
    <text evidence="3">The sequence shown here is derived from an EMBL/GenBank/DDBJ whole genome shotgun (WGS) entry which is preliminary data.</text>
</comment>
<comment type="similarity">
    <text evidence="1">Belongs to the ornithine cyclodeaminase/mu-crystallin family.</text>
</comment>
<dbReference type="InterPro" id="IPR023401">
    <property type="entry name" value="ODC_N"/>
</dbReference>
<dbReference type="Pfam" id="PF02423">
    <property type="entry name" value="OCD_Mu_crystall"/>
    <property type="match status" value="1"/>
</dbReference>
<evidence type="ECO:0000256" key="1">
    <source>
        <dbReference type="ARBA" id="ARBA00008903"/>
    </source>
</evidence>
<dbReference type="Proteomes" id="UP000536275">
    <property type="component" value="Unassembled WGS sequence"/>
</dbReference>
<dbReference type="FunFam" id="3.30.1780.10:FF:000014">
    <property type="entry name" value="Uncharacterized protein"/>
    <property type="match status" value="1"/>
</dbReference>
<dbReference type="AlphaFoldDB" id="A0A8H6BT00"/>
<accession>A0A8H6BT00</accession>